<dbReference type="OrthoDB" id="2414060at2759"/>
<dbReference type="GO" id="GO:0005524">
    <property type="term" value="F:ATP binding"/>
    <property type="evidence" value="ECO:0007669"/>
    <property type="project" value="UniProtKB-KW"/>
</dbReference>
<keyword evidence="8" id="KW-1185">Reference proteome</keyword>
<dbReference type="PANTHER" id="PTHR44329">
    <property type="entry name" value="SERINE/THREONINE-PROTEIN KINASE TNNI3K-RELATED"/>
    <property type="match status" value="1"/>
</dbReference>
<dbReference type="InterPro" id="IPR000719">
    <property type="entry name" value="Prot_kinase_dom"/>
</dbReference>
<dbReference type="InterPro" id="IPR011009">
    <property type="entry name" value="Kinase-like_dom_sf"/>
</dbReference>
<organism evidence="7 8">
    <name type="scientific">Diversispora epigaea</name>
    <dbReference type="NCBI Taxonomy" id="1348612"/>
    <lineage>
        <taxon>Eukaryota</taxon>
        <taxon>Fungi</taxon>
        <taxon>Fungi incertae sedis</taxon>
        <taxon>Mucoromycota</taxon>
        <taxon>Glomeromycotina</taxon>
        <taxon>Glomeromycetes</taxon>
        <taxon>Diversisporales</taxon>
        <taxon>Diversisporaceae</taxon>
        <taxon>Diversispora</taxon>
    </lineage>
</organism>
<dbReference type="InterPro" id="IPR001245">
    <property type="entry name" value="Ser-Thr/Tyr_kinase_cat_dom"/>
</dbReference>
<name>A0A397JKU7_9GLOM</name>
<keyword evidence="1" id="KW-0808">Transferase</keyword>
<feature type="region of interest" description="Disordered" evidence="5">
    <location>
        <begin position="317"/>
        <end position="343"/>
    </location>
</feature>
<evidence type="ECO:0000256" key="5">
    <source>
        <dbReference type="SAM" id="MobiDB-lite"/>
    </source>
</evidence>
<dbReference type="Gene3D" id="1.10.510.10">
    <property type="entry name" value="Transferase(Phosphotransferase) domain 1"/>
    <property type="match status" value="1"/>
</dbReference>
<sequence>MNFSKKFSSFFHKNKSNKSKKNISNIETKYRSNGSNGELRTLDITFSDDSFVTTPSEPTFVNSPTKTKKLDDAPKCPTCDGNLTSWDYRNGALYNFWCNTCESKSLQENFVNWTSGNKDIDKLIHDSQLNIGYNMSYLEWIPFDRIENLQEIGKGGFATVYSATWVDGPRGQWNNETKNWDRCGPRKVAVKWFHNSANISTEFLNELKLHSRYFRDSYILQYFGISLYPSTGDLLLILQFANMGNLRNYIQSNPKLPWTQKLDILESIVIGLSQLHYNANLIHKDFHPGNILLSNLGFLGCEPIIMTSISDFGLTKPPNYSEKQQPSSPNQDNQQKPSKNSQHHLSLTSLPPIYGVMPYVAPEALQGHPFSKKSDIFSLAMIMWELSSGKLPFADRPHDYNLFLDICRGIRPDIVPGTPKCFVDLMKSCWISNEFDRPTTQIVVHTVLTWIKEVNKTKFGDIYDQFKEADDEMMKLDKKRKDSFDMVASSSSVAASSSSSSSPLPSSSAISSSQGIAIHPNAIYTSRLLNKFTKYII</sequence>
<evidence type="ECO:0000313" key="7">
    <source>
        <dbReference type="EMBL" id="RHZ88237.1"/>
    </source>
</evidence>
<dbReference type="STRING" id="1348612.A0A397JKU7"/>
<dbReference type="InterPro" id="IPR051681">
    <property type="entry name" value="Ser/Thr_Kinases-Pseudokinases"/>
</dbReference>
<dbReference type="PANTHER" id="PTHR44329:SF288">
    <property type="entry name" value="MITOGEN-ACTIVATED PROTEIN KINASE KINASE KINASE 20"/>
    <property type="match status" value="1"/>
</dbReference>
<dbReference type="AlphaFoldDB" id="A0A397JKU7"/>
<dbReference type="Pfam" id="PF07714">
    <property type="entry name" value="PK_Tyr_Ser-Thr"/>
    <property type="match status" value="1"/>
</dbReference>
<evidence type="ECO:0000313" key="8">
    <source>
        <dbReference type="Proteomes" id="UP000266861"/>
    </source>
</evidence>
<keyword evidence="3" id="KW-0418">Kinase</keyword>
<keyword evidence="2" id="KW-0547">Nucleotide-binding</keyword>
<keyword evidence="4" id="KW-0067">ATP-binding</keyword>
<evidence type="ECO:0000256" key="2">
    <source>
        <dbReference type="ARBA" id="ARBA00022741"/>
    </source>
</evidence>
<dbReference type="Proteomes" id="UP000266861">
    <property type="component" value="Unassembled WGS sequence"/>
</dbReference>
<feature type="domain" description="Protein kinase" evidence="6">
    <location>
        <begin position="146"/>
        <end position="448"/>
    </location>
</feature>
<reference evidence="7 8" key="1">
    <citation type="submission" date="2018-08" db="EMBL/GenBank/DDBJ databases">
        <title>Genome and evolution of the arbuscular mycorrhizal fungus Diversispora epigaea (formerly Glomus versiforme) and its bacterial endosymbionts.</title>
        <authorList>
            <person name="Sun X."/>
            <person name="Fei Z."/>
            <person name="Harrison M."/>
        </authorList>
    </citation>
    <scope>NUCLEOTIDE SEQUENCE [LARGE SCALE GENOMIC DNA]</scope>
    <source>
        <strain evidence="7 8">IT104</strain>
    </source>
</reference>
<evidence type="ECO:0000256" key="3">
    <source>
        <dbReference type="ARBA" id="ARBA00022777"/>
    </source>
</evidence>
<feature type="region of interest" description="Disordered" evidence="5">
    <location>
        <begin position="14"/>
        <end position="37"/>
    </location>
</feature>
<proteinExistence type="predicted"/>
<dbReference type="SUPFAM" id="SSF56112">
    <property type="entry name" value="Protein kinase-like (PK-like)"/>
    <property type="match status" value="1"/>
</dbReference>
<evidence type="ECO:0000259" key="6">
    <source>
        <dbReference type="PROSITE" id="PS50011"/>
    </source>
</evidence>
<feature type="compositionally biased region" description="Low complexity" evidence="5">
    <location>
        <begin position="323"/>
        <end position="338"/>
    </location>
</feature>
<gene>
    <name evidence="7" type="ORF">Glove_25g5</name>
</gene>
<comment type="caution">
    <text evidence="7">The sequence shown here is derived from an EMBL/GenBank/DDBJ whole genome shotgun (WGS) entry which is preliminary data.</text>
</comment>
<dbReference type="GO" id="GO:0004674">
    <property type="term" value="F:protein serine/threonine kinase activity"/>
    <property type="evidence" value="ECO:0007669"/>
    <property type="project" value="TreeGrafter"/>
</dbReference>
<dbReference type="EMBL" id="PQFF01000023">
    <property type="protein sequence ID" value="RHZ88237.1"/>
    <property type="molecule type" value="Genomic_DNA"/>
</dbReference>
<accession>A0A397JKU7</accession>
<dbReference type="PROSITE" id="PS50011">
    <property type="entry name" value="PROTEIN_KINASE_DOM"/>
    <property type="match status" value="1"/>
</dbReference>
<evidence type="ECO:0000256" key="4">
    <source>
        <dbReference type="ARBA" id="ARBA00022840"/>
    </source>
</evidence>
<protein>
    <recommendedName>
        <fullName evidence="6">Protein kinase domain-containing protein</fullName>
    </recommendedName>
</protein>
<evidence type="ECO:0000256" key="1">
    <source>
        <dbReference type="ARBA" id="ARBA00022679"/>
    </source>
</evidence>